<dbReference type="VEuPathDB" id="FungiDB:VP01_1878g4"/>
<dbReference type="AlphaFoldDB" id="A0A0L6VD59"/>
<sequence length="121" mass="13740">MTGPPKSSSYNNSDVSPTFMIEPHPKLTIFFFFFFFSNQEANYEYLVELHKFAIGIIKEGVVASDVYHTIKQKVAAERADLAPYLPKSFRTCVYSSQIKSQFVTLPYIFAAVERKTVPVGN</sequence>
<evidence type="ECO:0000313" key="1">
    <source>
        <dbReference type="EMBL" id="KNZ58683.1"/>
    </source>
</evidence>
<reference evidence="1 2" key="1">
    <citation type="submission" date="2015-08" db="EMBL/GenBank/DDBJ databases">
        <title>Next Generation Sequencing and Analysis of the Genome of Puccinia sorghi L Schw, the Causal Agent of Maize Common Rust.</title>
        <authorList>
            <person name="Rochi L."/>
            <person name="Burguener G."/>
            <person name="Darino M."/>
            <person name="Turjanski A."/>
            <person name="Kreff E."/>
            <person name="Dieguez M.J."/>
            <person name="Sacco F."/>
        </authorList>
    </citation>
    <scope>NUCLEOTIDE SEQUENCE [LARGE SCALE GENOMIC DNA]</scope>
    <source>
        <strain evidence="1 2">RO10H11247</strain>
    </source>
</reference>
<dbReference type="Gene3D" id="3.90.230.10">
    <property type="entry name" value="Creatinase/methionine aminopeptidase superfamily"/>
    <property type="match status" value="1"/>
</dbReference>
<gene>
    <name evidence="1" type="ORF">VP01_1878g4</name>
</gene>
<keyword evidence="2" id="KW-1185">Reference proteome</keyword>
<name>A0A0L6VD59_9BASI</name>
<organism evidence="1 2">
    <name type="scientific">Puccinia sorghi</name>
    <dbReference type="NCBI Taxonomy" id="27349"/>
    <lineage>
        <taxon>Eukaryota</taxon>
        <taxon>Fungi</taxon>
        <taxon>Dikarya</taxon>
        <taxon>Basidiomycota</taxon>
        <taxon>Pucciniomycotina</taxon>
        <taxon>Pucciniomycetes</taxon>
        <taxon>Pucciniales</taxon>
        <taxon>Pucciniaceae</taxon>
        <taxon>Puccinia</taxon>
    </lineage>
</organism>
<dbReference type="InterPro" id="IPR036005">
    <property type="entry name" value="Creatinase/aminopeptidase-like"/>
</dbReference>
<dbReference type="Proteomes" id="UP000037035">
    <property type="component" value="Unassembled WGS sequence"/>
</dbReference>
<proteinExistence type="predicted"/>
<accession>A0A0L6VD59</accession>
<comment type="caution">
    <text evidence="1">The sequence shown here is derived from an EMBL/GenBank/DDBJ whole genome shotgun (WGS) entry which is preliminary data.</text>
</comment>
<dbReference type="EMBL" id="LAVV01006701">
    <property type="protein sequence ID" value="KNZ58683.1"/>
    <property type="molecule type" value="Genomic_DNA"/>
</dbReference>
<dbReference type="OrthoDB" id="10251642at2759"/>
<evidence type="ECO:0000313" key="2">
    <source>
        <dbReference type="Proteomes" id="UP000037035"/>
    </source>
</evidence>
<protein>
    <submittedName>
        <fullName evidence="1">Uncharacterized protein</fullName>
    </submittedName>
</protein>